<organism evidence="2 3">
    <name type="scientific">Xyrichtys novacula</name>
    <name type="common">Pearly razorfish</name>
    <name type="synonym">Hemipteronotus novacula</name>
    <dbReference type="NCBI Taxonomy" id="13765"/>
    <lineage>
        <taxon>Eukaryota</taxon>
        <taxon>Metazoa</taxon>
        <taxon>Chordata</taxon>
        <taxon>Craniata</taxon>
        <taxon>Vertebrata</taxon>
        <taxon>Euteleostomi</taxon>
        <taxon>Actinopterygii</taxon>
        <taxon>Neopterygii</taxon>
        <taxon>Teleostei</taxon>
        <taxon>Neoteleostei</taxon>
        <taxon>Acanthomorphata</taxon>
        <taxon>Eupercaria</taxon>
        <taxon>Labriformes</taxon>
        <taxon>Labridae</taxon>
        <taxon>Xyrichtys</taxon>
    </lineage>
</organism>
<name>A0AAV1FQ72_XYRNO</name>
<dbReference type="InterPro" id="IPR008983">
    <property type="entry name" value="Tumour_necrosis_fac-like_dom"/>
</dbReference>
<evidence type="ECO:0000313" key="2">
    <source>
        <dbReference type="EMBL" id="CAJ1062851.1"/>
    </source>
</evidence>
<dbReference type="SUPFAM" id="SSF49842">
    <property type="entry name" value="TNF-like"/>
    <property type="match status" value="1"/>
</dbReference>
<keyword evidence="3" id="KW-1185">Reference proteome</keyword>
<evidence type="ECO:0000313" key="3">
    <source>
        <dbReference type="Proteomes" id="UP001178508"/>
    </source>
</evidence>
<dbReference type="Proteomes" id="UP001178508">
    <property type="component" value="Chromosome 8"/>
</dbReference>
<proteinExistence type="predicted"/>
<dbReference type="EMBL" id="OY660871">
    <property type="protein sequence ID" value="CAJ1062851.1"/>
    <property type="molecule type" value="Genomic_DNA"/>
</dbReference>
<reference evidence="2" key="1">
    <citation type="submission" date="2023-08" db="EMBL/GenBank/DDBJ databases">
        <authorList>
            <person name="Alioto T."/>
            <person name="Alioto T."/>
            <person name="Gomez Garrido J."/>
        </authorList>
    </citation>
    <scope>NUCLEOTIDE SEQUENCE</scope>
</reference>
<keyword evidence="1" id="KW-0472">Membrane</keyword>
<keyword evidence="1" id="KW-1133">Transmembrane helix</keyword>
<protein>
    <submittedName>
        <fullName evidence="2">Uncharacterized protein LOC117823262</fullName>
    </submittedName>
</protein>
<sequence>MTMGKPFESDACFTERQQMSLDTESATRSRMEAQSRSSQKYLLLQVWCGLLTLALVVMAALLTSVRTKPAEANVASLESDFVMPTDDSPTTPLKLSGSSPSFIQLIKSPGSKSWQAEHRCESCSLDLRDDSIYCNQTSLYFLYAQVTFSRHPKKNVTKSVILKRNASFGLSMKILVEGTFSPKTEDSVWVAKIVSLIMGESISLYITEDFLTESTFWGAYQLH</sequence>
<feature type="transmembrane region" description="Helical" evidence="1">
    <location>
        <begin position="41"/>
        <end position="62"/>
    </location>
</feature>
<accession>A0AAV1FQ72</accession>
<dbReference type="AlphaFoldDB" id="A0AAV1FQ72"/>
<gene>
    <name evidence="2" type="ORF">XNOV1_A007471</name>
</gene>
<dbReference type="Gene3D" id="2.60.120.40">
    <property type="match status" value="1"/>
</dbReference>
<evidence type="ECO:0000256" key="1">
    <source>
        <dbReference type="SAM" id="Phobius"/>
    </source>
</evidence>
<keyword evidence="1" id="KW-0812">Transmembrane</keyword>